<accession>A0A5K0XFT9</accession>
<reference evidence="1" key="1">
    <citation type="submission" date="2019-09" db="EMBL/GenBank/DDBJ databases">
        <authorList>
            <person name="Zhang L."/>
        </authorList>
    </citation>
    <scope>NUCLEOTIDE SEQUENCE</scope>
</reference>
<dbReference type="EMBL" id="LR721776">
    <property type="protein sequence ID" value="VVV64319.1"/>
    <property type="molecule type" value="Genomic_DNA"/>
</dbReference>
<evidence type="ECO:0000313" key="1">
    <source>
        <dbReference type="EMBL" id="VVV64319.1"/>
    </source>
</evidence>
<proteinExistence type="predicted"/>
<dbReference type="Gramene" id="NC11G0118540.1">
    <property type="protein sequence ID" value="NC11G0118540.1:cds"/>
    <property type="gene ID" value="NC11G0118540"/>
</dbReference>
<dbReference type="AlphaFoldDB" id="A0A5K0XFT9"/>
<dbReference type="InterPro" id="IPR029058">
    <property type="entry name" value="AB_hydrolase_fold"/>
</dbReference>
<protein>
    <submittedName>
        <fullName evidence="1">Uncharacterized protein</fullName>
    </submittedName>
</protein>
<sequence length="71" mass="7481">MENNGHSKAASLAKQAKNCSGNFVSTAEFLISAHYTEPNRLRTEGGINGGVPVAIACESEREAEMTTGRLG</sequence>
<gene>
    <name evidence="1" type="ORF">NYM_LOCUS6348</name>
</gene>
<organism evidence="1">
    <name type="scientific">Nymphaea colorata</name>
    <name type="common">pocket water lily</name>
    <dbReference type="NCBI Taxonomy" id="210225"/>
    <lineage>
        <taxon>Eukaryota</taxon>
        <taxon>Viridiplantae</taxon>
        <taxon>Streptophyta</taxon>
        <taxon>Embryophyta</taxon>
        <taxon>Tracheophyta</taxon>
        <taxon>Spermatophyta</taxon>
        <taxon>Magnoliopsida</taxon>
        <taxon>Nymphaeales</taxon>
        <taxon>Nymphaeaceae</taxon>
        <taxon>Nymphaea</taxon>
    </lineage>
</organism>
<dbReference type="Gene3D" id="3.40.50.1820">
    <property type="entry name" value="alpha/beta hydrolase"/>
    <property type="match status" value="1"/>
</dbReference>
<name>A0A5K0XFT9_9MAGN</name>